<dbReference type="AlphaFoldDB" id="A0A2P5GNQ9"/>
<evidence type="ECO:0000313" key="1">
    <source>
        <dbReference type="EMBL" id="POP44035.1"/>
    </source>
</evidence>
<sequence length="175" mass="19150">MAGFLKTLFGHKGKNSSEETVVLSEPDLTIARANNEMQLRTQAAVEMWGIDTASWAVDLDEGIITFTSDEKGMVITAPVQVIGTYNTDDGTWLWGWDHPSVSESLGEFARRVRDFGEQYGREKLTTRQIAASMEEAWEFTALACHLGGGQGGYNGASGSTRVFMVYGSVTVNKLD</sequence>
<name>A0A2P5GNQ9_9ENTR</name>
<dbReference type="RefSeq" id="WP_103676639.1">
    <property type="nucleotide sequence ID" value="NZ_PQGD01000011.1"/>
</dbReference>
<protein>
    <submittedName>
        <fullName evidence="2">Uncharacterized protein</fullName>
    </submittedName>
</protein>
<evidence type="ECO:0000313" key="3">
    <source>
        <dbReference type="Proteomes" id="UP000237073"/>
    </source>
</evidence>
<proteinExistence type="predicted"/>
<accession>A0A2P5GNQ9</accession>
<evidence type="ECO:0000313" key="2">
    <source>
        <dbReference type="EMBL" id="POP48207.1"/>
    </source>
</evidence>
<dbReference type="EMBL" id="PQGE01000011">
    <property type="protein sequence ID" value="POP44035.1"/>
    <property type="molecule type" value="Genomic_DNA"/>
</dbReference>
<dbReference type="Pfam" id="PF21813">
    <property type="entry name" value="DUF6882"/>
    <property type="match status" value="1"/>
</dbReference>
<keyword evidence="3" id="KW-1185">Reference proteome</keyword>
<reference evidence="3 4" key="1">
    <citation type="submission" date="2018-01" db="EMBL/GenBank/DDBJ databases">
        <title>Superficieibacter electus gen. nov., sp. nov., an extended-spectrum beta-lactamase possessing member of the Enterobacteriaceae family, isolated from intensive care unit surfaces.</title>
        <authorList>
            <person name="Potter R.F."/>
            <person name="D'Souza A.W."/>
        </authorList>
    </citation>
    <scope>NUCLEOTIDE SEQUENCE [LARGE SCALE GENOMIC DNA]</scope>
    <source>
        <strain evidence="2 4">BP-1</strain>
        <strain evidence="1 3">BP-2</strain>
    </source>
</reference>
<comment type="caution">
    <text evidence="2">The sequence shown here is derived from an EMBL/GenBank/DDBJ whole genome shotgun (WGS) entry which is preliminary data.</text>
</comment>
<dbReference type="OrthoDB" id="5674923at2"/>
<dbReference type="Proteomes" id="UP000237073">
    <property type="component" value="Unassembled WGS sequence"/>
</dbReference>
<gene>
    <name evidence="2" type="ORF">CHU32_15365</name>
    <name evidence="1" type="ORF">CHU33_13675</name>
</gene>
<dbReference type="Proteomes" id="UP000247005">
    <property type="component" value="Unassembled WGS sequence"/>
</dbReference>
<dbReference type="EMBL" id="PQGD01000011">
    <property type="protein sequence ID" value="POP48207.1"/>
    <property type="molecule type" value="Genomic_DNA"/>
</dbReference>
<organism evidence="2 4">
    <name type="scientific">Superficieibacter electus</name>
    <dbReference type="NCBI Taxonomy" id="2022662"/>
    <lineage>
        <taxon>Bacteria</taxon>
        <taxon>Pseudomonadati</taxon>
        <taxon>Pseudomonadota</taxon>
        <taxon>Gammaproteobacteria</taxon>
        <taxon>Enterobacterales</taxon>
        <taxon>Enterobacteriaceae</taxon>
        <taxon>Superficieibacter</taxon>
    </lineage>
</organism>
<evidence type="ECO:0000313" key="4">
    <source>
        <dbReference type="Proteomes" id="UP000247005"/>
    </source>
</evidence>
<dbReference type="InterPro" id="IPR049249">
    <property type="entry name" value="DUF6882"/>
</dbReference>